<evidence type="ECO:0000256" key="4">
    <source>
        <dbReference type="ARBA" id="ARBA00022737"/>
    </source>
</evidence>
<evidence type="ECO:0000256" key="7">
    <source>
        <dbReference type="ARBA" id="ARBA00023015"/>
    </source>
</evidence>
<evidence type="ECO:0000256" key="9">
    <source>
        <dbReference type="ARBA" id="ARBA00023163"/>
    </source>
</evidence>
<reference evidence="13" key="1">
    <citation type="submission" date="2025-08" db="UniProtKB">
        <authorList>
            <consortium name="Ensembl"/>
        </authorList>
    </citation>
    <scope>IDENTIFICATION</scope>
</reference>
<dbReference type="GO" id="GO:0005634">
    <property type="term" value="C:nucleus"/>
    <property type="evidence" value="ECO:0007669"/>
    <property type="project" value="UniProtKB-SubCell"/>
</dbReference>
<dbReference type="FunFam" id="3.30.160.60:FF:000933">
    <property type="entry name" value="zinc finger protein 771"/>
    <property type="match status" value="1"/>
</dbReference>
<evidence type="ECO:0000259" key="12">
    <source>
        <dbReference type="PROSITE" id="PS50157"/>
    </source>
</evidence>
<dbReference type="InterPro" id="IPR036236">
    <property type="entry name" value="Znf_C2H2_sf"/>
</dbReference>
<keyword evidence="7" id="KW-0805">Transcription regulation</keyword>
<evidence type="ECO:0000313" key="13">
    <source>
        <dbReference type="Ensembl" id="ENSCPGP00000000438.1"/>
    </source>
</evidence>
<evidence type="ECO:0000256" key="2">
    <source>
        <dbReference type="ARBA" id="ARBA00006991"/>
    </source>
</evidence>
<dbReference type="FunFam" id="3.30.160.60:FF:000176">
    <property type="entry name" value="zinc finger protein 70"/>
    <property type="match status" value="1"/>
</dbReference>
<dbReference type="AlphaFoldDB" id="A0A8C3J0Q4"/>
<dbReference type="Proteomes" id="UP000694419">
    <property type="component" value="Unplaced"/>
</dbReference>
<evidence type="ECO:0000256" key="3">
    <source>
        <dbReference type="ARBA" id="ARBA00022723"/>
    </source>
</evidence>
<dbReference type="SUPFAM" id="SSF57667">
    <property type="entry name" value="beta-beta-alpha zinc fingers"/>
    <property type="match status" value="1"/>
</dbReference>
<dbReference type="Ensembl" id="ENSCPGT00000000482.1">
    <property type="protein sequence ID" value="ENSCPGP00000000438.1"/>
    <property type="gene ID" value="ENSCPGG00000000363.1"/>
</dbReference>
<feature type="domain" description="C2H2-type" evidence="12">
    <location>
        <begin position="9"/>
        <end position="36"/>
    </location>
</feature>
<dbReference type="PANTHER" id="PTHR23235:SF152">
    <property type="entry name" value="SI:DKEY-210J14.3"/>
    <property type="match status" value="1"/>
</dbReference>
<dbReference type="PANTHER" id="PTHR23235">
    <property type="entry name" value="KRUEPPEL-LIKE TRANSCRIPTION FACTOR"/>
    <property type="match status" value="1"/>
</dbReference>
<keyword evidence="8" id="KW-0238">DNA-binding</keyword>
<dbReference type="SMART" id="SM00355">
    <property type="entry name" value="ZnF_C2H2"/>
    <property type="match status" value="2"/>
</dbReference>
<feature type="domain" description="C2H2-type" evidence="12">
    <location>
        <begin position="37"/>
        <end position="63"/>
    </location>
</feature>
<dbReference type="GO" id="GO:0000981">
    <property type="term" value="F:DNA-binding transcription factor activity, RNA polymerase II-specific"/>
    <property type="evidence" value="ECO:0007669"/>
    <property type="project" value="TreeGrafter"/>
</dbReference>
<keyword evidence="5 11" id="KW-0863">Zinc-finger</keyword>
<keyword evidence="14" id="KW-1185">Reference proteome</keyword>
<dbReference type="GO" id="GO:0000978">
    <property type="term" value="F:RNA polymerase II cis-regulatory region sequence-specific DNA binding"/>
    <property type="evidence" value="ECO:0007669"/>
    <property type="project" value="TreeGrafter"/>
</dbReference>
<dbReference type="InterPro" id="IPR013087">
    <property type="entry name" value="Znf_C2H2_type"/>
</dbReference>
<accession>A0A8C3J0Q4</accession>
<keyword evidence="6" id="KW-0862">Zinc</keyword>
<keyword evidence="3" id="KW-0479">Metal-binding</keyword>
<comment type="subcellular location">
    <subcellularLocation>
        <location evidence="1">Nucleus</location>
    </subcellularLocation>
</comment>
<evidence type="ECO:0000256" key="10">
    <source>
        <dbReference type="ARBA" id="ARBA00023242"/>
    </source>
</evidence>
<organism evidence="13 14">
    <name type="scientific">Calidris pygmaea</name>
    <name type="common">Spoon-billed sandpiper</name>
    <dbReference type="NCBI Taxonomy" id="425635"/>
    <lineage>
        <taxon>Eukaryota</taxon>
        <taxon>Metazoa</taxon>
        <taxon>Chordata</taxon>
        <taxon>Craniata</taxon>
        <taxon>Vertebrata</taxon>
        <taxon>Euteleostomi</taxon>
        <taxon>Archelosauria</taxon>
        <taxon>Archosauria</taxon>
        <taxon>Dinosauria</taxon>
        <taxon>Saurischia</taxon>
        <taxon>Theropoda</taxon>
        <taxon>Coelurosauria</taxon>
        <taxon>Aves</taxon>
        <taxon>Neognathae</taxon>
        <taxon>Neoaves</taxon>
        <taxon>Charadriiformes</taxon>
        <taxon>Scolopacidae</taxon>
        <taxon>Calidris</taxon>
    </lineage>
</organism>
<keyword evidence="9" id="KW-0804">Transcription</keyword>
<dbReference type="PROSITE" id="PS00028">
    <property type="entry name" value="ZINC_FINGER_C2H2_1"/>
    <property type="match status" value="1"/>
</dbReference>
<proteinExistence type="inferred from homology"/>
<evidence type="ECO:0000256" key="11">
    <source>
        <dbReference type="PROSITE-ProRule" id="PRU00042"/>
    </source>
</evidence>
<sequence>MEPGEEPPFTCGQCQKSFSRSSTLAEHLRTHTGEKPYACPCGKTFGRTSNLVKHLRTHTGEKPYGCGRCGKTFSLSSNLVNSPSSGSASTASST</sequence>
<dbReference type="Pfam" id="PF00096">
    <property type="entry name" value="zf-C2H2"/>
    <property type="match status" value="2"/>
</dbReference>
<dbReference type="PROSITE" id="PS50157">
    <property type="entry name" value="ZINC_FINGER_C2H2_2"/>
    <property type="match status" value="2"/>
</dbReference>
<dbReference type="GO" id="GO:0008270">
    <property type="term" value="F:zinc ion binding"/>
    <property type="evidence" value="ECO:0007669"/>
    <property type="project" value="UniProtKB-KW"/>
</dbReference>
<dbReference type="FunFam" id="3.30.160.60:FF:000925">
    <property type="entry name" value="Zinc finger protein 668"/>
    <property type="match status" value="1"/>
</dbReference>
<name>A0A8C3J0Q4_9CHAR</name>
<evidence type="ECO:0000313" key="14">
    <source>
        <dbReference type="Proteomes" id="UP000694419"/>
    </source>
</evidence>
<evidence type="ECO:0000256" key="8">
    <source>
        <dbReference type="ARBA" id="ARBA00023125"/>
    </source>
</evidence>
<comment type="similarity">
    <text evidence="2">Belongs to the krueppel C2H2-type zinc-finger protein family.</text>
</comment>
<evidence type="ECO:0000256" key="6">
    <source>
        <dbReference type="ARBA" id="ARBA00022833"/>
    </source>
</evidence>
<keyword evidence="10" id="KW-0539">Nucleus</keyword>
<dbReference type="Gene3D" id="3.30.160.60">
    <property type="entry name" value="Classic Zinc Finger"/>
    <property type="match status" value="3"/>
</dbReference>
<reference evidence="13" key="2">
    <citation type="submission" date="2025-09" db="UniProtKB">
        <authorList>
            <consortium name="Ensembl"/>
        </authorList>
    </citation>
    <scope>IDENTIFICATION</scope>
</reference>
<protein>
    <recommendedName>
        <fullName evidence="12">C2H2-type domain-containing protein</fullName>
    </recommendedName>
</protein>
<evidence type="ECO:0000256" key="1">
    <source>
        <dbReference type="ARBA" id="ARBA00004123"/>
    </source>
</evidence>
<keyword evidence="4" id="KW-0677">Repeat</keyword>
<evidence type="ECO:0000256" key="5">
    <source>
        <dbReference type="ARBA" id="ARBA00022771"/>
    </source>
</evidence>